<keyword evidence="3" id="KW-1185">Reference proteome</keyword>
<feature type="chain" id="PRO_5045326136" evidence="1">
    <location>
        <begin position="24"/>
        <end position="249"/>
    </location>
</feature>
<accession>A0ABS0IC16</accession>
<evidence type="ECO:0000256" key="1">
    <source>
        <dbReference type="SAM" id="SignalP"/>
    </source>
</evidence>
<keyword evidence="1" id="KW-0732">Signal</keyword>
<feature type="signal peptide" evidence="1">
    <location>
        <begin position="1"/>
        <end position="23"/>
    </location>
</feature>
<dbReference type="Proteomes" id="UP000597617">
    <property type="component" value="Unassembled WGS sequence"/>
</dbReference>
<protein>
    <submittedName>
        <fullName evidence="2">Uncharacterized protein</fullName>
    </submittedName>
</protein>
<proteinExistence type="predicted"/>
<comment type="caution">
    <text evidence="2">The sequence shown here is derived from an EMBL/GenBank/DDBJ whole genome shotgun (WGS) entry which is preliminary data.</text>
</comment>
<dbReference type="RefSeq" id="WP_196280254.1">
    <property type="nucleotide sequence ID" value="NZ_JADQDQ010000001.1"/>
</dbReference>
<sequence length="249" mass="28607">MKMLRITGGLSLCLFALSLPTWGQQSLGDARLAASVAAAQKQYTDSFAGSPKLYNGPEYVDYAKRYHAQIGHQFFSAPDRQPGSVEYNNQVFNNLRLNYDVVLDQVVLQHPTSPLTMRLINEQMRAFTLNDHQFVRLVADSASRNVIRTGYYEVLVDSQVQLLAKRAKRQQEQIIDGKIDVAYFDIDELFIKKGGVYHLIRNKSSVVRLLADRNKEIQRYIQEHKLNFNKKQREAATVELLRYYSSLRS</sequence>
<evidence type="ECO:0000313" key="2">
    <source>
        <dbReference type="EMBL" id="MBF9235855.1"/>
    </source>
</evidence>
<evidence type="ECO:0000313" key="3">
    <source>
        <dbReference type="Proteomes" id="UP000597617"/>
    </source>
</evidence>
<reference evidence="2 3" key="1">
    <citation type="submission" date="2020-11" db="EMBL/GenBank/DDBJ databases">
        <authorList>
            <person name="Kim M.K."/>
        </authorList>
    </citation>
    <scope>NUCLEOTIDE SEQUENCE [LARGE SCALE GENOMIC DNA]</scope>
    <source>
        <strain evidence="2 3">BT683</strain>
    </source>
</reference>
<gene>
    <name evidence="2" type="ORF">I2I05_00455</name>
</gene>
<dbReference type="EMBL" id="JADQDQ010000001">
    <property type="protein sequence ID" value="MBF9235855.1"/>
    <property type="molecule type" value="Genomic_DNA"/>
</dbReference>
<organism evidence="2 3">
    <name type="scientific">Hymenobacter jeongseonensis</name>
    <dbReference type="NCBI Taxonomy" id="2791027"/>
    <lineage>
        <taxon>Bacteria</taxon>
        <taxon>Pseudomonadati</taxon>
        <taxon>Bacteroidota</taxon>
        <taxon>Cytophagia</taxon>
        <taxon>Cytophagales</taxon>
        <taxon>Hymenobacteraceae</taxon>
        <taxon>Hymenobacter</taxon>
    </lineage>
</organism>
<name>A0ABS0IC16_9BACT</name>